<evidence type="ECO:0000313" key="1">
    <source>
        <dbReference type="EMBL" id="MBB4922459.1"/>
    </source>
</evidence>
<comment type="caution">
    <text evidence="1">The sequence shown here is derived from an EMBL/GenBank/DDBJ whole genome shotgun (WGS) entry which is preliminary data.</text>
</comment>
<proteinExistence type="predicted"/>
<name>A0A7W7QZN3_KITKI</name>
<dbReference type="EMBL" id="JACHJV010000001">
    <property type="protein sequence ID" value="MBB4922459.1"/>
    <property type="molecule type" value="Genomic_DNA"/>
</dbReference>
<dbReference type="Proteomes" id="UP000540506">
    <property type="component" value="Unassembled WGS sequence"/>
</dbReference>
<gene>
    <name evidence="1" type="ORF">FHR34_001452</name>
</gene>
<dbReference type="AlphaFoldDB" id="A0A7W7QZN3"/>
<evidence type="ECO:0000313" key="2">
    <source>
        <dbReference type="Proteomes" id="UP000540506"/>
    </source>
</evidence>
<dbReference type="Pfam" id="PF08012">
    <property type="entry name" value="DUF1702"/>
    <property type="match status" value="1"/>
</dbReference>
<protein>
    <recommendedName>
        <fullName evidence="3">Enediyne biosynthesis protein</fullName>
    </recommendedName>
</protein>
<dbReference type="RefSeq" id="WP_184934630.1">
    <property type="nucleotide sequence ID" value="NZ_JACHJV010000001.1"/>
</dbReference>
<keyword evidence="2" id="KW-1185">Reference proteome</keyword>
<sequence>MAGSWRALRRRILTPDHSQTKLSTRGFHEKTPEARDLLETVGATFLTGYAHVVEERTVDEAERRMEHIPEQFRGFAYEGAGMGAAMLDGLPFGSGRKVADLLAGRGRNHSYMVYVGVGWAMARLPRFRWAAAVSAPDPLLRWLALDGYGFHQAYFKTRRYVHEHYREPNFPWPAGGPAGYANHAIDQGIGRALWFVGGTAPAVVADLVDAFPESRRPDLYSGVGLAATYAGGGDESELRVLWQRAAKYRPQLAQGAAFAATARVEAGLTTAHTELAARFFCDLTPKQAAELCDRSRPVPVVDGAVPGYELWRRRVAEQLVEQRGVVA</sequence>
<evidence type="ECO:0008006" key="3">
    <source>
        <dbReference type="Google" id="ProtNLM"/>
    </source>
</evidence>
<accession>A0A7W7QZN3</accession>
<dbReference type="InterPro" id="IPR012964">
    <property type="entry name" value="DUF1702"/>
</dbReference>
<organism evidence="1 2">
    <name type="scientific">Kitasatospora kifunensis</name>
    <name type="common">Streptomyces kifunensis</name>
    <dbReference type="NCBI Taxonomy" id="58351"/>
    <lineage>
        <taxon>Bacteria</taxon>
        <taxon>Bacillati</taxon>
        <taxon>Actinomycetota</taxon>
        <taxon>Actinomycetes</taxon>
        <taxon>Kitasatosporales</taxon>
        <taxon>Streptomycetaceae</taxon>
        <taxon>Kitasatospora</taxon>
    </lineage>
</organism>
<reference evidence="1 2" key="1">
    <citation type="submission" date="2020-08" db="EMBL/GenBank/DDBJ databases">
        <title>Sequencing the genomes of 1000 actinobacteria strains.</title>
        <authorList>
            <person name="Klenk H.-P."/>
        </authorList>
    </citation>
    <scope>NUCLEOTIDE SEQUENCE [LARGE SCALE GENOMIC DNA]</scope>
    <source>
        <strain evidence="1 2">DSM 41654</strain>
    </source>
</reference>